<name>A0AAE3HNU0_9GAMM</name>
<accession>A0AAE3HNU0</accession>
<dbReference type="InterPro" id="IPR036390">
    <property type="entry name" value="WH_DNA-bd_sf"/>
</dbReference>
<keyword evidence="3" id="KW-1185">Reference proteome</keyword>
<comment type="caution">
    <text evidence="2">The sequence shown here is derived from an EMBL/GenBank/DDBJ whole genome shotgun (WGS) entry which is preliminary data.</text>
</comment>
<dbReference type="InterPro" id="IPR036388">
    <property type="entry name" value="WH-like_DNA-bd_sf"/>
</dbReference>
<evidence type="ECO:0000313" key="3">
    <source>
        <dbReference type="Proteomes" id="UP001204445"/>
    </source>
</evidence>
<evidence type="ECO:0000259" key="1">
    <source>
        <dbReference type="Pfam" id="PF12727"/>
    </source>
</evidence>
<protein>
    <submittedName>
        <fullName evidence="2">Molybdate transport repressor ModE-like protein</fullName>
    </submittedName>
</protein>
<dbReference type="RefSeq" id="WP_259057842.1">
    <property type="nucleotide sequence ID" value="NZ_JANUCT010000033.1"/>
</dbReference>
<evidence type="ECO:0000313" key="2">
    <source>
        <dbReference type="EMBL" id="MCS3904634.1"/>
    </source>
</evidence>
<gene>
    <name evidence="2" type="ORF">J2T55_002675</name>
</gene>
<dbReference type="InterPro" id="IPR024370">
    <property type="entry name" value="PBP_domain"/>
</dbReference>
<feature type="domain" description="PBP" evidence="1">
    <location>
        <begin position="136"/>
        <end position="325"/>
    </location>
</feature>
<dbReference type="Gene3D" id="3.40.190.10">
    <property type="entry name" value="Periplasmic binding protein-like II"/>
    <property type="match status" value="1"/>
</dbReference>
<dbReference type="SUPFAM" id="SSF46785">
    <property type="entry name" value="Winged helix' DNA-binding domain"/>
    <property type="match status" value="1"/>
</dbReference>
<dbReference type="AlphaFoldDB" id="A0AAE3HNU0"/>
<dbReference type="Gene3D" id="1.10.10.10">
    <property type="entry name" value="Winged helix-like DNA-binding domain superfamily/Winged helix DNA-binding domain"/>
    <property type="match status" value="1"/>
</dbReference>
<dbReference type="Pfam" id="PF12727">
    <property type="entry name" value="PBP_like"/>
    <property type="match status" value="1"/>
</dbReference>
<dbReference type="PANTHER" id="PTHR38431">
    <property type="entry name" value="BLL2305 PROTEIN"/>
    <property type="match status" value="1"/>
</dbReference>
<reference evidence="2" key="1">
    <citation type="submission" date="2022-08" db="EMBL/GenBank/DDBJ databases">
        <title>Genomic Encyclopedia of Type Strains, Phase III (KMG-III): the genomes of soil and plant-associated and newly described type strains.</title>
        <authorList>
            <person name="Whitman W."/>
        </authorList>
    </citation>
    <scope>NUCLEOTIDE SEQUENCE</scope>
    <source>
        <strain evidence="2">HMT 1</strain>
    </source>
</reference>
<organism evidence="2 3">
    <name type="scientific">Methylohalomonas lacus</name>
    <dbReference type="NCBI Taxonomy" id="398773"/>
    <lineage>
        <taxon>Bacteria</taxon>
        <taxon>Pseudomonadati</taxon>
        <taxon>Pseudomonadota</taxon>
        <taxon>Gammaproteobacteria</taxon>
        <taxon>Methylohalomonadales</taxon>
        <taxon>Methylohalomonadaceae</taxon>
        <taxon>Methylohalomonas</taxon>
    </lineage>
</organism>
<sequence length="356" mass="38436">MKIDLELKWRVGDEAGSHMDPVLFELLAGIRDSGTLRAAATAAGVSYRHAWGMLERWETMFGQPLASLSRGRGAELTALGKKLLWARSRVAARLGPELENLGSEIRTELDSLLATEVPPALRVFASHGLALSQLKRLAGEQGELKLDLQFRGSLESLRLLKARRCDIAGFHMATGEIGEQLKPRFRPWLSAEQQTLVQVVGRQQGLILPPGNPKQIRSTADLARPDVTIINRQPGSGTRLLFDQLLANAGIAAEQLHGYETEEFTHMAVAALVASGSADAGFGIAAAAEEMNLPFLPLVGENYYFCLAHSLLAGEAVQSLLALLKSAAFREPVNRLAGYDAGRSGELVSIVSLLGE</sequence>
<dbReference type="SUPFAM" id="SSF53850">
    <property type="entry name" value="Periplasmic binding protein-like II"/>
    <property type="match status" value="1"/>
</dbReference>
<dbReference type="PANTHER" id="PTHR38431:SF1">
    <property type="entry name" value="BLL2305 PROTEIN"/>
    <property type="match status" value="1"/>
</dbReference>
<proteinExistence type="predicted"/>
<dbReference type="Proteomes" id="UP001204445">
    <property type="component" value="Unassembled WGS sequence"/>
</dbReference>
<dbReference type="EMBL" id="JANUCT010000033">
    <property type="protein sequence ID" value="MCS3904634.1"/>
    <property type="molecule type" value="Genomic_DNA"/>
</dbReference>